<comment type="subcellular location">
    <subcellularLocation>
        <location evidence="1">Nucleus</location>
    </subcellularLocation>
</comment>
<proteinExistence type="predicted"/>
<evidence type="ECO:0000313" key="10">
    <source>
        <dbReference type="Proteomes" id="UP001642540"/>
    </source>
</evidence>
<evidence type="ECO:0000256" key="6">
    <source>
        <dbReference type="ARBA" id="ARBA00023242"/>
    </source>
</evidence>
<gene>
    <name evidence="9" type="ORF">ODALV1_LOCUS16461</name>
</gene>
<dbReference type="Gene3D" id="3.30.160.60">
    <property type="entry name" value="Classic Zinc Finger"/>
    <property type="match status" value="1"/>
</dbReference>
<dbReference type="PROSITE" id="PS00028">
    <property type="entry name" value="ZINC_FINGER_C2H2_1"/>
    <property type="match status" value="1"/>
</dbReference>
<dbReference type="InterPro" id="IPR013087">
    <property type="entry name" value="Znf_C2H2_type"/>
</dbReference>
<evidence type="ECO:0000259" key="8">
    <source>
        <dbReference type="PROSITE" id="PS00028"/>
    </source>
</evidence>
<dbReference type="PANTHER" id="PTHR24406">
    <property type="entry name" value="TRANSCRIPTIONAL REPRESSOR CTCFL-RELATED"/>
    <property type="match status" value="1"/>
</dbReference>
<keyword evidence="6" id="KW-0539">Nucleus</keyword>
<evidence type="ECO:0000256" key="7">
    <source>
        <dbReference type="SAM" id="MobiDB-lite"/>
    </source>
</evidence>
<feature type="region of interest" description="Disordered" evidence="7">
    <location>
        <begin position="195"/>
        <end position="222"/>
    </location>
</feature>
<evidence type="ECO:0000313" key="9">
    <source>
        <dbReference type="EMBL" id="CAL8114432.1"/>
    </source>
</evidence>
<dbReference type="Proteomes" id="UP001642540">
    <property type="component" value="Unassembled WGS sequence"/>
</dbReference>
<keyword evidence="10" id="KW-1185">Reference proteome</keyword>
<feature type="compositionally biased region" description="Polar residues" evidence="7">
    <location>
        <begin position="202"/>
        <end position="216"/>
    </location>
</feature>
<protein>
    <recommendedName>
        <fullName evidence="8">C2H2-type domain-containing protein</fullName>
    </recommendedName>
</protein>
<keyword evidence="3" id="KW-0677">Repeat</keyword>
<comment type="caution">
    <text evidence="9">The sequence shown here is derived from an EMBL/GenBank/DDBJ whole genome shotgun (WGS) entry which is preliminary data.</text>
</comment>
<evidence type="ECO:0000256" key="1">
    <source>
        <dbReference type="ARBA" id="ARBA00004123"/>
    </source>
</evidence>
<evidence type="ECO:0000256" key="2">
    <source>
        <dbReference type="ARBA" id="ARBA00022723"/>
    </source>
</evidence>
<dbReference type="SMART" id="SM00355">
    <property type="entry name" value="ZnF_C2H2"/>
    <property type="match status" value="3"/>
</dbReference>
<sequence>MEENTVNCLFCASPCSPDFVINSCGRVKSEKENNRLEEDDSYNFHGKSFSLATSLSFGGDDKAIEEHLRAVFILRKILKIPHETLRKFLGKGNGQFSPELWFNVCESCGDSVTEFYGTLKQFSILERKLASLKTRLIDKMRASQDVANNDFVWGQIREEALQQFSTPPPSSDEEIVVEPQIDFEIAEEDWNSSYNHDEMNQEGMNNSNRNPQPDENQSFEEETYSHFENHDGHDEENEIQFVTDFVPPPPFRSIPTPRYFYRCLLCSYQCNTKSDFEGHLKLHEDGSGAITCSNCGRPVPPDKFRLHAGRCLAGFVGNYGQFRGRKMRPNHNLPKRSGRFYYQCDQCPFESNSNAAYATHLKLHEEGSTAVACRECGYFINPIKLDYHMKIWHSAIRKVRGSAKEYNKKSTKTRYDDDEEWQG</sequence>
<evidence type="ECO:0000256" key="4">
    <source>
        <dbReference type="ARBA" id="ARBA00022771"/>
    </source>
</evidence>
<keyword evidence="4" id="KW-0863">Zinc-finger</keyword>
<evidence type="ECO:0000256" key="5">
    <source>
        <dbReference type="ARBA" id="ARBA00022833"/>
    </source>
</evidence>
<keyword evidence="2" id="KW-0479">Metal-binding</keyword>
<dbReference type="EMBL" id="CAXLJM020000050">
    <property type="protein sequence ID" value="CAL8114432.1"/>
    <property type="molecule type" value="Genomic_DNA"/>
</dbReference>
<organism evidence="9 10">
    <name type="scientific">Orchesella dallaii</name>
    <dbReference type="NCBI Taxonomy" id="48710"/>
    <lineage>
        <taxon>Eukaryota</taxon>
        <taxon>Metazoa</taxon>
        <taxon>Ecdysozoa</taxon>
        <taxon>Arthropoda</taxon>
        <taxon>Hexapoda</taxon>
        <taxon>Collembola</taxon>
        <taxon>Entomobryomorpha</taxon>
        <taxon>Entomobryoidea</taxon>
        <taxon>Orchesellidae</taxon>
        <taxon>Orchesellinae</taxon>
        <taxon>Orchesella</taxon>
    </lineage>
</organism>
<accession>A0ABP1QY93</accession>
<name>A0ABP1QY93_9HEXA</name>
<keyword evidence="5" id="KW-0862">Zinc</keyword>
<feature type="domain" description="C2H2-type" evidence="8">
    <location>
        <begin position="263"/>
        <end position="283"/>
    </location>
</feature>
<dbReference type="InterPro" id="IPR050888">
    <property type="entry name" value="ZnF_C2H2-type_TF"/>
</dbReference>
<evidence type="ECO:0000256" key="3">
    <source>
        <dbReference type="ARBA" id="ARBA00022737"/>
    </source>
</evidence>
<reference evidence="9 10" key="1">
    <citation type="submission" date="2024-08" db="EMBL/GenBank/DDBJ databases">
        <authorList>
            <person name="Cucini C."/>
            <person name="Frati F."/>
        </authorList>
    </citation>
    <scope>NUCLEOTIDE SEQUENCE [LARGE SCALE GENOMIC DNA]</scope>
</reference>